<reference evidence="2" key="1">
    <citation type="submission" date="2023-10" db="EMBL/GenBank/DDBJ databases">
        <authorList>
            <person name="Chen Y."/>
            <person name="Shah S."/>
            <person name="Dougan E. K."/>
            <person name="Thang M."/>
            <person name="Chan C."/>
        </authorList>
    </citation>
    <scope>NUCLEOTIDE SEQUENCE [LARGE SCALE GENOMIC DNA]</scope>
</reference>
<evidence type="ECO:0000313" key="2">
    <source>
        <dbReference type="EMBL" id="CAK0835427.1"/>
    </source>
</evidence>
<proteinExistence type="predicted"/>
<organism evidence="2 3">
    <name type="scientific">Prorocentrum cordatum</name>
    <dbReference type="NCBI Taxonomy" id="2364126"/>
    <lineage>
        <taxon>Eukaryota</taxon>
        <taxon>Sar</taxon>
        <taxon>Alveolata</taxon>
        <taxon>Dinophyceae</taxon>
        <taxon>Prorocentrales</taxon>
        <taxon>Prorocentraceae</taxon>
        <taxon>Prorocentrum</taxon>
    </lineage>
</organism>
<protein>
    <submittedName>
        <fullName evidence="2">Uncharacterized protein</fullName>
    </submittedName>
</protein>
<evidence type="ECO:0000256" key="1">
    <source>
        <dbReference type="SAM" id="MobiDB-lite"/>
    </source>
</evidence>
<feature type="region of interest" description="Disordered" evidence="1">
    <location>
        <begin position="605"/>
        <end position="633"/>
    </location>
</feature>
<gene>
    <name evidence="2" type="ORF">PCOR1329_LOCUS32352</name>
</gene>
<accession>A0ABN9ST20</accession>
<sequence>MLFVTEFSRSCPPRSCPQQAPARVPASGRSVDSPQAWTFALPACAPDGSRACCTAPRRSSLAHVCRPCEVERVGARPRTGEPLVRLADGRLLLFHAGLQHWTVLAGVHGAAALPRREPDAAPAAAEPGPPAAERGAPLGAACAGDAEDQAQRVGRSVCGCGSPVEHVQASELTIGQESLSLVLHQSVGTQLRPHSIQTDRSGKRGPWASRQWSRKWVFSGKIRKGAEGTEGTELAVIPAIPTNESYKGIDGGEWMLTGRDVAAASFEAHRAFYLMQHGKQLFVGLSPYILHRTLGNIVVITAYLRQGDWNYEPARWGNKHWILRLGGAIAIPKGCRATCGKGKGYVYDRGIARAGVARSIIMEAYHYVPWKTHCGIEITVSICHAWPYSCINIPSALRTIGRPKRVAAHNIKRSKARPRNMKSRKARAQKAKAHSRKSYVVWASGRGSRLLVSYTKGLEALRFAKPYAEVHMLSRKDLLLEMGDGQSKVYDSANRKKLLIVFVGRGSPAALVALEKQGDRAKVAHRGAARGYDADAAKRGVVTEVAGLAPSSTLQIRGQAARVISGKAPGRHLAASLAATVGDEDPATKILRSPQSGPGIGLTVRSATSGPGSAALAARTGSERQRPLPSDWPRQPVQFVREFVGAIQSRARAGAAGPCIYGEFLDRGGSDATATNVEVASLMRRGLRVAAGRQWPGPRLAGAANQVGAACQARETAEQTPVHRVWLFPCNEGHEGNADSGSATPSALAIAEFQPASRLRGVASKARALALLLGDGVVGGDGVARPTARQGTQTSTVRRAEQIEILWIPSQGEDQEFTACLQALTRSLATRDRGRLRQWCAALLGGKVGSSAVSWPWLSGELSLMKLAGRELVQSVVLPTLAGTAGAQELRAEVAGVAGALPSDGAAPAAAVF</sequence>
<name>A0ABN9ST20_9DINO</name>
<keyword evidence="3" id="KW-1185">Reference proteome</keyword>
<dbReference type="Proteomes" id="UP001189429">
    <property type="component" value="Unassembled WGS sequence"/>
</dbReference>
<feature type="region of interest" description="Disordered" evidence="1">
    <location>
        <begin position="115"/>
        <end position="138"/>
    </location>
</feature>
<feature type="compositionally biased region" description="Low complexity" evidence="1">
    <location>
        <begin position="120"/>
        <end position="138"/>
    </location>
</feature>
<evidence type="ECO:0000313" key="3">
    <source>
        <dbReference type="Proteomes" id="UP001189429"/>
    </source>
</evidence>
<dbReference type="EMBL" id="CAUYUJ010013080">
    <property type="protein sequence ID" value="CAK0835427.1"/>
    <property type="molecule type" value="Genomic_DNA"/>
</dbReference>
<comment type="caution">
    <text evidence="2">The sequence shown here is derived from an EMBL/GenBank/DDBJ whole genome shotgun (WGS) entry which is preliminary data.</text>
</comment>